<dbReference type="OrthoDB" id="9789573at2"/>
<dbReference type="EMBL" id="QNRQ01000007">
    <property type="protein sequence ID" value="RBP38330.1"/>
    <property type="molecule type" value="Genomic_DNA"/>
</dbReference>
<protein>
    <submittedName>
        <fullName evidence="1">Putative OsmC-like protein</fullName>
    </submittedName>
</protein>
<dbReference type="InterPro" id="IPR015946">
    <property type="entry name" value="KH_dom-like_a/b"/>
</dbReference>
<proteinExistence type="predicted"/>
<dbReference type="Pfam" id="PF02566">
    <property type="entry name" value="OsmC"/>
    <property type="match status" value="1"/>
</dbReference>
<dbReference type="InterPro" id="IPR003718">
    <property type="entry name" value="OsmC/Ohr_fam"/>
</dbReference>
<dbReference type="RefSeq" id="WP_113933889.1">
    <property type="nucleotide sequence ID" value="NZ_JACCEU010000008.1"/>
</dbReference>
<organism evidence="1 2">
    <name type="scientific">Eoetvoesiella caeni</name>
    <dbReference type="NCBI Taxonomy" id="645616"/>
    <lineage>
        <taxon>Bacteria</taxon>
        <taxon>Pseudomonadati</taxon>
        <taxon>Pseudomonadota</taxon>
        <taxon>Betaproteobacteria</taxon>
        <taxon>Burkholderiales</taxon>
        <taxon>Alcaligenaceae</taxon>
        <taxon>Eoetvoesiella</taxon>
    </lineage>
</organism>
<dbReference type="PANTHER" id="PTHR39624:SF2">
    <property type="entry name" value="OSMC-LIKE PROTEIN"/>
    <property type="match status" value="1"/>
</dbReference>
<dbReference type="Gene3D" id="3.30.300.20">
    <property type="match status" value="1"/>
</dbReference>
<comment type="caution">
    <text evidence="1">The sequence shown here is derived from an EMBL/GenBank/DDBJ whole genome shotgun (WGS) entry which is preliminary data.</text>
</comment>
<accession>A0A366H957</accession>
<dbReference type="InterPro" id="IPR036102">
    <property type="entry name" value="OsmC/Ohrsf"/>
</dbReference>
<evidence type="ECO:0000313" key="2">
    <source>
        <dbReference type="Proteomes" id="UP000253628"/>
    </source>
</evidence>
<dbReference type="Proteomes" id="UP000253628">
    <property type="component" value="Unassembled WGS sequence"/>
</dbReference>
<dbReference type="AlphaFoldDB" id="A0A366H957"/>
<dbReference type="SUPFAM" id="SSF82784">
    <property type="entry name" value="OsmC-like"/>
    <property type="match status" value="1"/>
</dbReference>
<gene>
    <name evidence="1" type="ORF">DFR37_10794</name>
</gene>
<reference evidence="1 2" key="1">
    <citation type="submission" date="2018-06" db="EMBL/GenBank/DDBJ databases">
        <title>Genomic Encyclopedia of Type Strains, Phase IV (KMG-IV): sequencing the most valuable type-strain genomes for metagenomic binning, comparative biology and taxonomic classification.</title>
        <authorList>
            <person name="Goeker M."/>
        </authorList>
    </citation>
    <scope>NUCLEOTIDE SEQUENCE [LARGE SCALE GENOMIC DNA]</scope>
    <source>
        <strain evidence="1 2">DSM 25520</strain>
    </source>
</reference>
<evidence type="ECO:0000313" key="1">
    <source>
        <dbReference type="EMBL" id="RBP38330.1"/>
    </source>
</evidence>
<dbReference type="PANTHER" id="PTHR39624">
    <property type="entry name" value="PROTEIN INVOLVED IN RIMO-MEDIATED BETA-METHYLTHIOLATION OF RIBOSOMAL PROTEIN S12 YCAO"/>
    <property type="match status" value="1"/>
</dbReference>
<keyword evidence="2" id="KW-1185">Reference proteome</keyword>
<name>A0A366H957_9BURK</name>
<sequence>MDVKVYKGEGKVQRIIEIGRHKLVTDVPEALGGEDAGPEPHDLVAAALAGCTALTVTLYAQRKGWDAQDVQVRVEHELKDGVLNLTRHIHYVGELDQEQRDRLTEIANKCPVHKMLSAQIRIDTREE</sequence>